<dbReference type="PANTHER" id="PTHR11362:SF148">
    <property type="entry name" value="CARBOXYPEPTIDASE Y INHIBITOR"/>
    <property type="match status" value="1"/>
</dbReference>
<dbReference type="InterPro" id="IPR008914">
    <property type="entry name" value="PEBP"/>
</dbReference>
<dbReference type="GO" id="GO:0046578">
    <property type="term" value="P:regulation of Ras protein signal transduction"/>
    <property type="evidence" value="ECO:0007669"/>
    <property type="project" value="TreeGrafter"/>
</dbReference>
<dbReference type="InterPro" id="IPR035810">
    <property type="entry name" value="PEBP_euk"/>
</dbReference>
<reference evidence="1 2" key="1">
    <citation type="submission" date="2019-10" db="EMBL/GenBank/DDBJ databases">
        <authorList>
            <person name="Palmer J.M."/>
        </authorList>
    </citation>
    <scope>NUCLEOTIDE SEQUENCE [LARGE SCALE GENOMIC DNA]</scope>
    <source>
        <strain evidence="1 2">TWF730</strain>
    </source>
</reference>
<dbReference type="PANTHER" id="PTHR11362">
    <property type="entry name" value="PHOSPHATIDYLETHANOLAMINE-BINDING PROTEIN"/>
    <property type="match status" value="1"/>
</dbReference>
<dbReference type="EMBL" id="JAVHNS010000012">
    <property type="protein sequence ID" value="KAK6338254.1"/>
    <property type="molecule type" value="Genomic_DNA"/>
</dbReference>
<organism evidence="1 2">
    <name type="scientific">Orbilia blumenaviensis</name>
    <dbReference type="NCBI Taxonomy" id="1796055"/>
    <lineage>
        <taxon>Eukaryota</taxon>
        <taxon>Fungi</taxon>
        <taxon>Dikarya</taxon>
        <taxon>Ascomycota</taxon>
        <taxon>Pezizomycotina</taxon>
        <taxon>Orbiliomycetes</taxon>
        <taxon>Orbiliales</taxon>
        <taxon>Orbiliaceae</taxon>
        <taxon>Orbilia</taxon>
    </lineage>
</organism>
<dbReference type="GO" id="GO:0005543">
    <property type="term" value="F:phospholipid binding"/>
    <property type="evidence" value="ECO:0007669"/>
    <property type="project" value="TreeGrafter"/>
</dbReference>
<protein>
    <recommendedName>
        <fullName evidence="3">Phosphatidylethanolamine-binding protein</fullName>
    </recommendedName>
</protein>
<dbReference type="GO" id="GO:0030414">
    <property type="term" value="F:peptidase inhibitor activity"/>
    <property type="evidence" value="ECO:0007669"/>
    <property type="project" value="TreeGrafter"/>
</dbReference>
<dbReference type="InterPro" id="IPR036610">
    <property type="entry name" value="PEBP-like_sf"/>
</dbReference>
<dbReference type="GO" id="GO:0030162">
    <property type="term" value="P:regulation of proteolysis"/>
    <property type="evidence" value="ECO:0007669"/>
    <property type="project" value="TreeGrafter"/>
</dbReference>
<dbReference type="Gene3D" id="3.90.280.10">
    <property type="entry name" value="PEBP-like"/>
    <property type="match status" value="1"/>
</dbReference>
<dbReference type="CDD" id="cd00866">
    <property type="entry name" value="PEBP_euk"/>
    <property type="match status" value="1"/>
</dbReference>
<dbReference type="SUPFAM" id="SSF49777">
    <property type="entry name" value="PEBP-like"/>
    <property type="match status" value="1"/>
</dbReference>
<dbReference type="Pfam" id="PF01161">
    <property type="entry name" value="PBP"/>
    <property type="match status" value="1"/>
</dbReference>
<sequence length="265" mass="29726">MSILRACASLRTAVFRATRTTPFVGLSTSRIRQHIQPLPTKFWVSKSPKTQRMTLLTMNQSLIDRLKSEEVIPDVVDEFIPSVSIEAKFPSGEEIQLGNTLEEGATQDKPRVTVTPIAVSGQRSASQSKDTKYTLCLTDPDAASRDNPKWAEYCHWLVTNIQQASGILDFKSAKELIEYMGPAPPEKTGKHRYVLLLFENGKSEPQKIDGRKKWGFEDHEPRVGARHYARQYGLELVEQKAVNSASNHWIHREGGVVNFSSSVST</sequence>
<gene>
    <name evidence="1" type="ORF">TWF730_002322</name>
</gene>
<dbReference type="Proteomes" id="UP001373714">
    <property type="component" value="Unassembled WGS sequence"/>
</dbReference>
<dbReference type="AlphaFoldDB" id="A0AAV9UBU1"/>
<evidence type="ECO:0000313" key="2">
    <source>
        <dbReference type="Proteomes" id="UP001373714"/>
    </source>
</evidence>
<proteinExistence type="predicted"/>
<evidence type="ECO:0000313" key="1">
    <source>
        <dbReference type="EMBL" id="KAK6338254.1"/>
    </source>
</evidence>
<accession>A0AAV9UBU1</accession>
<keyword evidence="2" id="KW-1185">Reference proteome</keyword>
<evidence type="ECO:0008006" key="3">
    <source>
        <dbReference type="Google" id="ProtNLM"/>
    </source>
</evidence>
<name>A0AAV9UBU1_9PEZI</name>
<comment type="caution">
    <text evidence="1">The sequence shown here is derived from an EMBL/GenBank/DDBJ whole genome shotgun (WGS) entry which is preliminary data.</text>
</comment>